<dbReference type="Gene3D" id="4.10.1000.10">
    <property type="entry name" value="Zinc finger, CCCH-type"/>
    <property type="match status" value="1"/>
</dbReference>
<sequence length="425" mass="48406">DWHSSAVAIFLCRCKYKKMPPKKNKGASTKTEQKKKDKIIEDKTFGLKNKKGSKQQKFVKHVNQQVKAGGDPNARRIEQQRLEEKKKKEEEKRKREEMDSLFKPVVIQNKVGKGADPKSVLCAFFKQGLCHKGDRCKFSHDLAIERKGEKRSLYSDVREEDMANDTMDKWDEDKLKEVVEKKHGAGNKQKTKTDIVCKHFVQAIEEKKYGWFWSCPNGGTNCMYRHALPPGFVLKSEQKKMDAQAEQISIEDLVEKERAALGSKVTRVTLETFLAWKKRKKEEKIKKMKANKDSRQRDFKSGKCLGVSGREVFEFQPEMVGADDDEADEVTYEHSDDEAEKVEIRGISDAMFVPEEVDSSGTQASNERLKSMNHDENDKLSEAAGGEVVTNGVTKDEVATDVPVDEDLFTEDLDDLDAELEGLDV</sequence>
<keyword evidence="6 12" id="KW-0479">Metal-binding</keyword>
<dbReference type="GO" id="GO:0008270">
    <property type="term" value="F:zinc ion binding"/>
    <property type="evidence" value="ECO:0007669"/>
    <property type="project" value="UniProtKB-KW"/>
</dbReference>
<dbReference type="FunFam" id="4.10.1000.10:FF:000050">
    <property type="entry name" value="AGAP008634-PA"/>
    <property type="match status" value="1"/>
</dbReference>
<dbReference type="AlphaFoldDB" id="Q1RLG7"/>
<comment type="subcellular location">
    <subcellularLocation>
        <location evidence="2">Cytoplasm</location>
    </subcellularLocation>
    <subcellularLocation>
        <location evidence="1">Nucleus</location>
    </subcellularLocation>
</comment>
<evidence type="ECO:0000256" key="6">
    <source>
        <dbReference type="ARBA" id="ARBA00022723"/>
    </source>
</evidence>
<feature type="compositionally biased region" description="Basic and acidic residues" evidence="13">
    <location>
        <begin position="367"/>
        <end position="381"/>
    </location>
</feature>
<gene>
    <name evidence="15" type="primary">Ci-ZF(C3H)-2</name>
</gene>
<dbReference type="InterPro" id="IPR032378">
    <property type="entry name" value="ZC3H15/TMA46_C"/>
</dbReference>
<feature type="zinc finger region" description="C3H1-type" evidence="12">
    <location>
        <begin position="116"/>
        <end position="143"/>
    </location>
</feature>
<dbReference type="PANTHER" id="PTHR12681">
    <property type="entry name" value="ZINC FINGER-CONTAINING PROTEIN P48ZNF"/>
    <property type="match status" value="1"/>
</dbReference>
<dbReference type="EMBL" id="BR000067">
    <property type="protein sequence ID" value="FAA00098.1"/>
    <property type="molecule type" value="mRNA"/>
</dbReference>
<feature type="domain" description="C3H1-type" evidence="14">
    <location>
        <begin position="191"/>
        <end position="229"/>
    </location>
</feature>
<evidence type="ECO:0000256" key="1">
    <source>
        <dbReference type="ARBA" id="ARBA00004123"/>
    </source>
</evidence>
<feature type="region of interest" description="Disordered" evidence="13">
    <location>
        <begin position="355"/>
        <end position="425"/>
    </location>
</feature>
<keyword evidence="8 12" id="KW-0863">Zinc-finger</keyword>
<keyword evidence="10" id="KW-0175">Coiled coil</keyword>
<evidence type="ECO:0000313" key="15">
    <source>
        <dbReference type="EMBL" id="FAA00098.1"/>
    </source>
</evidence>
<reference evidence="15" key="1">
    <citation type="journal article" date="2006" name="Dev. Biol.">
        <title>Systematic analysis of embryonic expression profiles of zinc finger genes in Ciona intestinalis.</title>
        <authorList>
            <person name="Miwata K."/>
            <person name="Chiba T."/>
            <person name="Horii R."/>
            <person name="Yamada L."/>
            <person name="Kubo A."/>
            <person name="Miyamura D."/>
            <person name="Satoh N."/>
            <person name="Satou Y."/>
        </authorList>
    </citation>
    <scope>NUCLEOTIDE SEQUENCE</scope>
</reference>
<feature type="region of interest" description="Disordered" evidence="13">
    <location>
        <begin position="65"/>
        <end position="95"/>
    </location>
</feature>
<keyword evidence="5" id="KW-0963">Cytoplasm</keyword>
<dbReference type="PROSITE" id="PS50103">
    <property type="entry name" value="ZF_C3H1"/>
    <property type="match status" value="2"/>
</dbReference>
<keyword evidence="7" id="KW-0677">Repeat</keyword>
<evidence type="ECO:0000256" key="12">
    <source>
        <dbReference type="PROSITE-ProRule" id="PRU00723"/>
    </source>
</evidence>
<evidence type="ECO:0000256" key="10">
    <source>
        <dbReference type="ARBA" id="ARBA00023054"/>
    </source>
</evidence>
<accession>Q1RLG7</accession>
<evidence type="ECO:0000256" key="4">
    <source>
        <dbReference type="ARBA" id="ARBA00015073"/>
    </source>
</evidence>
<evidence type="ECO:0000256" key="2">
    <source>
        <dbReference type="ARBA" id="ARBA00004496"/>
    </source>
</evidence>
<name>Q1RLG7_CIOIN</name>
<organism evidence="15">
    <name type="scientific">Ciona intestinalis</name>
    <name type="common">Transparent sea squirt</name>
    <name type="synonym">Ascidia intestinalis</name>
    <dbReference type="NCBI Taxonomy" id="7719"/>
    <lineage>
        <taxon>Eukaryota</taxon>
        <taxon>Metazoa</taxon>
        <taxon>Chordata</taxon>
        <taxon>Tunicata</taxon>
        <taxon>Ascidiacea</taxon>
        <taxon>Phlebobranchia</taxon>
        <taxon>Cionidae</taxon>
        <taxon>Ciona</taxon>
    </lineage>
</organism>
<dbReference type="InterPro" id="IPR036855">
    <property type="entry name" value="Znf_CCCH_sf"/>
</dbReference>
<evidence type="ECO:0000256" key="7">
    <source>
        <dbReference type="ARBA" id="ARBA00022737"/>
    </source>
</evidence>
<dbReference type="GO" id="GO:0005737">
    <property type="term" value="C:cytoplasm"/>
    <property type="evidence" value="ECO:0007669"/>
    <property type="project" value="UniProtKB-SubCell"/>
</dbReference>
<keyword evidence="9 12" id="KW-0862">Zinc</keyword>
<feature type="non-terminal residue" evidence="15">
    <location>
        <position position="1"/>
    </location>
</feature>
<evidence type="ECO:0000259" key="14">
    <source>
        <dbReference type="PROSITE" id="PS50103"/>
    </source>
</evidence>
<proteinExistence type="evidence at transcript level"/>
<feature type="zinc finger region" description="C3H1-type" evidence="12">
    <location>
        <begin position="191"/>
        <end position="229"/>
    </location>
</feature>
<dbReference type="Pfam" id="PF16543">
    <property type="entry name" value="DFRP_C"/>
    <property type="match status" value="1"/>
</dbReference>
<dbReference type="InterPro" id="IPR000571">
    <property type="entry name" value="Znf_CCCH"/>
</dbReference>
<dbReference type="Pfam" id="PF00642">
    <property type="entry name" value="zf-CCCH"/>
    <property type="match status" value="1"/>
</dbReference>
<evidence type="ECO:0000256" key="3">
    <source>
        <dbReference type="ARBA" id="ARBA00010043"/>
    </source>
</evidence>
<evidence type="ECO:0000256" key="11">
    <source>
        <dbReference type="ARBA" id="ARBA00023242"/>
    </source>
</evidence>
<comment type="similarity">
    <text evidence="3">Belongs to the ZC3H15/TMA46 family.</text>
</comment>
<feature type="compositionally biased region" description="Basic and acidic residues" evidence="13">
    <location>
        <begin position="73"/>
        <end position="95"/>
    </location>
</feature>
<dbReference type="GO" id="GO:0005634">
    <property type="term" value="C:nucleus"/>
    <property type="evidence" value="ECO:0007669"/>
    <property type="project" value="UniProtKB-SubCell"/>
</dbReference>
<keyword evidence="11" id="KW-0539">Nucleus</keyword>
<dbReference type="SUPFAM" id="SSF90229">
    <property type="entry name" value="CCCH zinc finger"/>
    <property type="match status" value="1"/>
</dbReference>
<feature type="compositionally biased region" description="Acidic residues" evidence="13">
    <location>
        <begin position="403"/>
        <end position="425"/>
    </location>
</feature>
<dbReference type="Gene3D" id="6.20.400.10">
    <property type="match status" value="1"/>
</dbReference>
<dbReference type="SMART" id="SM00356">
    <property type="entry name" value="ZnF_C3H1"/>
    <property type="match status" value="2"/>
</dbReference>
<evidence type="ECO:0000256" key="8">
    <source>
        <dbReference type="ARBA" id="ARBA00022771"/>
    </source>
</evidence>
<evidence type="ECO:0000256" key="13">
    <source>
        <dbReference type="SAM" id="MobiDB-lite"/>
    </source>
</evidence>
<protein>
    <recommendedName>
        <fullName evidence="4">Zinc finger CCCH domain-containing protein 15</fullName>
    </recommendedName>
</protein>
<dbReference type="PANTHER" id="PTHR12681:SF0">
    <property type="entry name" value="ZINC FINGER CCCH DOMAIN-CONTAINING PROTEIN 15"/>
    <property type="match status" value="1"/>
</dbReference>
<evidence type="ECO:0000256" key="9">
    <source>
        <dbReference type="ARBA" id="ARBA00022833"/>
    </source>
</evidence>
<feature type="domain" description="C3H1-type" evidence="14">
    <location>
        <begin position="116"/>
        <end position="143"/>
    </location>
</feature>
<evidence type="ECO:0000256" key="5">
    <source>
        <dbReference type="ARBA" id="ARBA00022490"/>
    </source>
</evidence>